<evidence type="ECO:0000256" key="2">
    <source>
        <dbReference type="ARBA" id="ARBA00023125"/>
    </source>
</evidence>
<dbReference type="SUPFAM" id="SSF52172">
    <property type="entry name" value="CheY-like"/>
    <property type="match status" value="1"/>
</dbReference>
<dbReference type="AlphaFoldDB" id="A0A4Y9S6G6"/>
<feature type="domain" description="OmpR/PhoB-type" evidence="7">
    <location>
        <begin position="126"/>
        <end position="217"/>
    </location>
</feature>
<dbReference type="InterPro" id="IPR036388">
    <property type="entry name" value="WH-like_DNA-bd_sf"/>
</dbReference>
<dbReference type="InterPro" id="IPR039420">
    <property type="entry name" value="WalR-like"/>
</dbReference>
<evidence type="ECO:0000256" key="1">
    <source>
        <dbReference type="ARBA" id="ARBA00023015"/>
    </source>
</evidence>
<dbReference type="GO" id="GO:0005829">
    <property type="term" value="C:cytosol"/>
    <property type="evidence" value="ECO:0007669"/>
    <property type="project" value="TreeGrafter"/>
</dbReference>
<dbReference type="InterPro" id="IPR001789">
    <property type="entry name" value="Sig_transdc_resp-reg_receiver"/>
</dbReference>
<dbReference type="GO" id="GO:0000976">
    <property type="term" value="F:transcription cis-regulatory region binding"/>
    <property type="evidence" value="ECO:0007669"/>
    <property type="project" value="TreeGrafter"/>
</dbReference>
<dbReference type="GO" id="GO:0006355">
    <property type="term" value="P:regulation of DNA-templated transcription"/>
    <property type="evidence" value="ECO:0007669"/>
    <property type="project" value="InterPro"/>
</dbReference>
<dbReference type="SUPFAM" id="SSF46894">
    <property type="entry name" value="C-terminal effector domain of the bipartite response regulators"/>
    <property type="match status" value="1"/>
</dbReference>
<dbReference type="GO" id="GO:0032993">
    <property type="term" value="C:protein-DNA complex"/>
    <property type="evidence" value="ECO:0007669"/>
    <property type="project" value="TreeGrafter"/>
</dbReference>
<dbReference type="Pfam" id="PF00072">
    <property type="entry name" value="Response_reg"/>
    <property type="match status" value="1"/>
</dbReference>
<accession>A0A4Y9S6G6</accession>
<dbReference type="PROSITE" id="PS50110">
    <property type="entry name" value="RESPONSE_REGULATORY"/>
    <property type="match status" value="1"/>
</dbReference>
<dbReference type="PANTHER" id="PTHR48111:SF67">
    <property type="entry name" value="TRANSCRIPTIONAL REGULATORY PROTEIN TCTD"/>
    <property type="match status" value="1"/>
</dbReference>
<keyword evidence="2 5" id="KW-0238">DNA-binding</keyword>
<keyword evidence="4" id="KW-0597">Phosphoprotein</keyword>
<dbReference type="InterPro" id="IPR011006">
    <property type="entry name" value="CheY-like_superfamily"/>
</dbReference>
<dbReference type="EMBL" id="SPVF01000226">
    <property type="protein sequence ID" value="TFW15631.1"/>
    <property type="molecule type" value="Genomic_DNA"/>
</dbReference>
<evidence type="ECO:0000313" key="9">
    <source>
        <dbReference type="Proteomes" id="UP000298438"/>
    </source>
</evidence>
<dbReference type="Gene3D" id="3.40.50.2300">
    <property type="match status" value="1"/>
</dbReference>
<dbReference type="SMART" id="SM00448">
    <property type="entry name" value="REC"/>
    <property type="match status" value="1"/>
</dbReference>
<comment type="caution">
    <text evidence="8">The sequence shown here is derived from an EMBL/GenBank/DDBJ whole genome shotgun (WGS) entry which is preliminary data.</text>
</comment>
<evidence type="ECO:0000256" key="5">
    <source>
        <dbReference type="PROSITE-ProRule" id="PRU01091"/>
    </source>
</evidence>
<dbReference type="PROSITE" id="PS51755">
    <property type="entry name" value="OMPR_PHOB"/>
    <property type="match status" value="1"/>
</dbReference>
<dbReference type="SMART" id="SM00862">
    <property type="entry name" value="Trans_reg_C"/>
    <property type="match status" value="1"/>
</dbReference>
<keyword evidence="9" id="KW-1185">Reference proteome</keyword>
<dbReference type="InterPro" id="IPR016032">
    <property type="entry name" value="Sig_transdc_resp-reg_C-effctor"/>
</dbReference>
<organism evidence="8 9">
    <name type="scientific">Zemynaea arenosa</name>
    <dbReference type="NCBI Taxonomy" id="2561931"/>
    <lineage>
        <taxon>Bacteria</taxon>
        <taxon>Pseudomonadati</taxon>
        <taxon>Pseudomonadota</taxon>
        <taxon>Betaproteobacteria</taxon>
        <taxon>Burkholderiales</taxon>
        <taxon>Oxalobacteraceae</taxon>
        <taxon>Telluria group</taxon>
        <taxon>Zemynaea</taxon>
    </lineage>
</organism>
<gene>
    <name evidence="8" type="ORF">E4L96_17930</name>
</gene>
<dbReference type="Gene3D" id="6.10.250.690">
    <property type="match status" value="1"/>
</dbReference>
<feature type="DNA-binding region" description="OmpR/PhoB-type" evidence="5">
    <location>
        <begin position="126"/>
        <end position="217"/>
    </location>
</feature>
<dbReference type="GO" id="GO:0000156">
    <property type="term" value="F:phosphorelay response regulator activity"/>
    <property type="evidence" value="ECO:0007669"/>
    <property type="project" value="TreeGrafter"/>
</dbReference>
<keyword evidence="3" id="KW-0804">Transcription</keyword>
<dbReference type="RefSeq" id="WP_135208581.1">
    <property type="nucleotide sequence ID" value="NZ_SPVF01000226.1"/>
</dbReference>
<evidence type="ECO:0000256" key="3">
    <source>
        <dbReference type="ARBA" id="ARBA00023163"/>
    </source>
</evidence>
<proteinExistence type="predicted"/>
<dbReference type="Pfam" id="PF00486">
    <property type="entry name" value="Trans_reg_C"/>
    <property type="match status" value="1"/>
</dbReference>
<evidence type="ECO:0000313" key="8">
    <source>
        <dbReference type="EMBL" id="TFW15631.1"/>
    </source>
</evidence>
<feature type="domain" description="Response regulatory" evidence="6">
    <location>
        <begin position="2"/>
        <end position="115"/>
    </location>
</feature>
<sequence>MRLCLIEDDLELGQALHAALNDAHETVWVRRAADGERLLIAESFDVAILDLGLIDGDGLELLARLRAQELDMPVVVITAREALEVRLRGLNLGADDFLVKPFATSELLARVRAVARRANGWSHGRESVWTVRELTLDEGRMLVRRDQAPLALSPTEFALLRALMRRANRVLTRRQLESWALPNSDAQALDVHMSNLRKKIGGDYIRTIRGVGYVMEK</sequence>
<reference evidence="8 9" key="1">
    <citation type="submission" date="2019-03" db="EMBL/GenBank/DDBJ databases">
        <title>Draft Genome Sequence of Massilia arenosa sp. nov., a Novel Massilia Species Isolated from a Sandy-loam Maize Soil.</title>
        <authorList>
            <person name="Raths R."/>
            <person name="Peta V."/>
            <person name="Bucking H."/>
        </authorList>
    </citation>
    <scope>NUCLEOTIDE SEQUENCE [LARGE SCALE GENOMIC DNA]</scope>
    <source>
        <strain evidence="8 9">MC02</strain>
    </source>
</reference>
<evidence type="ECO:0000259" key="7">
    <source>
        <dbReference type="PROSITE" id="PS51755"/>
    </source>
</evidence>
<feature type="modified residue" description="4-aspartylphosphate" evidence="4">
    <location>
        <position position="50"/>
    </location>
</feature>
<dbReference type="PANTHER" id="PTHR48111">
    <property type="entry name" value="REGULATOR OF RPOS"/>
    <property type="match status" value="1"/>
</dbReference>
<keyword evidence="1" id="KW-0805">Transcription regulation</keyword>
<dbReference type="InterPro" id="IPR001867">
    <property type="entry name" value="OmpR/PhoB-type_DNA-bd"/>
</dbReference>
<evidence type="ECO:0000256" key="4">
    <source>
        <dbReference type="PROSITE-ProRule" id="PRU00169"/>
    </source>
</evidence>
<evidence type="ECO:0000259" key="6">
    <source>
        <dbReference type="PROSITE" id="PS50110"/>
    </source>
</evidence>
<dbReference type="OrthoDB" id="9802426at2"/>
<dbReference type="Proteomes" id="UP000298438">
    <property type="component" value="Unassembled WGS sequence"/>
</dbReference>
<name>A0A4Y9S6G6_9BURK</name>
<protein>
    <submittedName>
        <fullName evidence="8">Response regulator transcription factor</fullName>
    </submittedName>
</protein>
<dbReference type="CDD" id="cd00383">
    <property type="entry name" value="trans_reg_C"/>
    <property type="match status" value="1"/>
</dbReference>
<dbReference type="Gene3D" id="1.10.10.10">
    <property type="entry name" value="Winged helix-like DNA-binding domain superfamily/Winged helix DNA-binding domain"/>
    <property type="match status" value="1"/>
</dbReference>